<organism evidence="5 6">
    <name type="scientific">Coprobacter secundus subsp. similis</name>
    <dbReference type="NCBI Taxonomy" id="2751153"/>
    <lineage>
        <taxon>Bacteria</taxon>
        <taxon>Pseudomonadati</taxon>
        <taxon>Bacteroidota</taxon>
        <taxon>Bacteroidia</taxon>
        <taxon>Bacteroidales</taxon>
        <taxon>Barnesiellaceae</taxon>
        <taxon>Coprobacter</taxon>
    </lineage>
</organism>
<dbReference type="Proteomes" id="UP000594042">
    <property type="component" value="Chromosome"/>
</dbReference>
<keyword evidence="6" id="KW-1185">Reference proteome</keyword>
<dbReference type="InterPro" id="IPR001525">
    <property type="entry name" value="C5_MeTfrase"/>
</dbReference>
<protein>
    <submittedName>
        <fullName evidence="5">Uncharacterized protein</fullName>
    </submittedName>
</protein>
<keyword evidence="1" id="KW-0489">Methyltransferase</keyword>
<dbReference type="InterPro" id="IPR029063">
    <property type="entry name" value="SAM-dependent_MTases_sf"/>
</dbReference>
<dbReference type="AlphaFoldDB" id="A0A7G1HUU5"/>
<dbReference type="SUPFAM" id="SSF53335">
    <property type="entry name" value="S-adenosyl-L-methionine-dependent methyltransferases"/>
    <property type="match status" value="1"/>
</dbReference>
<dbReference type="GO" id="GO:0032259">
    <property type="term" value="P:methylation"/>
    <property type="evidence" value="ECO:0007669"/>
    <property type="project" value="UniProtKB-KW"/>
</dbReference>
<keyword evidence="2" id="KW-0808">Transferase</keyword>
<evidence type="ECO:0000313" key="5">
    <source>
        <dbReference type="EMBL" id="BCI62803.1"/>
    </source>
</evidence>
<evidence type="ECO:0000313" key="6">
    <source>
        <dbReference type="Proteomes" id="UP000594042"/>
    </source>
</evidence>
<evidence type="ECO:0000256" key="1">
    <source>
        <dbReference type="ARBA" id="ARBA00022603"/>
    </source>
</evidence>
<reference evidence="6" key="1">
    <citation type="submission" date="2020-07" db="EMBL/GenBank/DDBJ databases">
        <title>Complete genome sequencing of Coprobacter sp. strain 2CBH44.</title>
        <authorList>
            <person name="Sakamoto M."/>
            <person name="Murakami T."/>
            <person name="Mori H."/>
        </authorList>
    </citation>
    <scope>NUCLEOTIDE SEQUENCE [LARGE SCALE GENOMIC DNA]</scope>
    <source>
        <strain evidence="6">2CBH44</strain>
    </source>
</reference>
<dbReference type="Gene3D" id="3.40.50.150">
    <property type="entry name" value="Vaccinia Virus protein VP39"/>
    <property type="match status" value="1"/>
</dbReference>
<dbReference type="Pfam" id="PF00145">
    <property type="entry name" value="DNA_methylase"/>
    <property type="match status" value="1"/>
</dbReference>
<name>A0A7G1HUU5_9BACT</name>
<evidence type="ECO:0000256" key="3">
    <source>
        <dbReference type="ARBA" id="ARBA00022747"/>
    </source>
</evidence>
<dbReference type="GO" id="GO:0003886">
    <property type="term" value="F:DNA (cytosine-5-)-methyltransferase activity"/>
    <property type="evidence" value="ECO:0007669"/>
    <property type="project" value="UniProtKB-EC"/>
</dbReference>
<dbReference type="GO" id="GO:0009307">
    <property type="term" value="P:DNA restriction-modification system"/>
    <property type="evidence" value="ECO:0007669"/>
    <property type="project" value="UniProtKB-KW"/>
</dbReference>
<proteinExistence type="predicted"/>
<sequence length="90" mass="10428">MRRSLKMSKKLIAVSLFTEAGGMDVGFERPGIKVVFANEVMKEAAQTYILIDFRAFYGLDKFSLKQIDQYVWQIGKDYFPKNYGKKVFCL</sequence>
<accession>A0A7G1HUU5</accession>
<dbReference type="KEGG" id="copr:Cop2CBH44_11560"/>
<comment type="catalytic activity">
    <reaction evidence="4">
        <text>a 2'-deoxycytidine in DNA + S-adenosyl-L-methionine = a 5-methyl-2'-deoxycytidine in DNA + S-adenosyl-L-homocysteine + H(+)</text>
        <dbReference type="Rhea" id="RHEA:13681"/>
        <dbReference type="Rhea" id="RHEA-COMP:11369"/>
        <dbReference type="Rhea" id="RHEA-COMP:11370"/>
        <dbReference type="ChEBI" id="CHEBI:15378"/>
        <dbReference type="ChEBI" id="CHEBI:57856"/>
        <dbReference type="ChEBI" id="CHEBI:59789"/>
        <dbReference type="ChEBI" id="CHEBI:85452"/>
        <dbReference type="ChEBI" id="CHEBI:85454"/>
        <dbReference type="EC" id="2.1.1.37"/>
    </reaction>
</comment>
<evidence type="ECO:0000256" key="2">
    <source>
        <dbReference type="ARBA" id="ARBA00022679"/>
    </source>
</evidence>
<evidence type="ECO:0000256" key="4">
    <source>
        <dbReference type="ARBA" id="ARBA00047422"/>
    </source>
</evidence>
<dbReference type="RefSeq" id="WP_246469182.1">
    <property type="nucleotide sequence ID" value="NZ_AP023322.1"/>
</dbReference>
<dbReference type="EMBL" id="AP023322">
    <property type="protein sequence ID" value="BCI62803.1"/>
    <property type="molecule type" value="Genomic_DNA"/>
</dbReference>
<keyword evidence="3" id="KW-0680">Restriction system</keyword>
<gene>
    <name evidence="5" type="ORF">Cop2CBH44_11560</name>
</gene>